<dbReference type="UniPathway" id="UPA00241">
    <property type="reaction ID" value="UER00353"/>
</dbReference>
<dbReference type="SUPFAM" id="SSF52507">
    <property type="entry name" value="Homo-oligomeric flavin-containing Cys decarboxylases, HFCD"/>
    <property type="match status" value="1"/>
</dbReference>
<evidence type="ECO:0000313" key="8">
    <source>
        <dbReference type="Proteomes" id="UP000423525"/>
    </source>
</evidence>
<dbReference type="GO" id="GO:0015941">
    <property type="term" value="P:pantothenate catabolic process"/>
    <property type="evidence" value="ECO:0007669"/>
    <property type="project" value="InterPro"/>
</dbReference>
<evidence type="ECO:0000256" key="1">
    <source>
        <dbReference type="ARBA" id="ARBA00022793"/>
    </source>
</evidence>
<dbReference type="KEGG" id="crf:FRC0190_01361"/>
<dbReference type="InterPro" id="IPR035929">
    <property type="entry name" value="CoaB-like_sf"/>
</dbReference>
<dbReference type="Pfam" id="PF02441">
    <property type="entry name" value="Flavoprotein"/>
    <property type="match status" value="1"/>
</dbReference>
<comment type="cofactor">
    <cofactor evidence="3">
        <name>Mg(2+)</name>
        <dbReference type="ChEBI" id="CHEBI:18420"/>
    </cofactor>
</comment>
<feature type="region of interest" description="Phosphopantothenoylcysteine decarboxylase" evidence="3">
    <location>
        <begin position="1"/>
        <end position="194"/>
    </location>
</feature>
<dbReference type="GO" id="GO:0071513">
    <property type="term" value="C:phosphopantothenoylcysteine decarboxylase complex"/>
    <property type="evidence" value="ECO:0007669"/>
    <property type="project" value="TreeGrafter"/>
</dbReference>
<dbReference type="Gene3D" id="3.40.50.1950">
    <property type="entry name" value="Flavin prenyltransferase-like"/>
    <property type="match status" value="1"/>
</dbReference>
<dbReference type="Pfam" id="PF04127">
    <property type="entry name" value="DFP"/>
    <property type="match status" value="1"/>
</dbReference>
<feature type="binding site" evidence="3">
    <location>
        <position position="294"/>
    </location>
    <ligand>
        <name>CTP</name>
        <dbReference type="ChEBI" id="CHEBI:37563"/>
    </ligand>
</feature>
<keyword evidence="3 4" id="KW-0285">Flavoprotein</keyword>
<reference evidence="7 8" key="1">
    <citation type="submission" date="2019-11" db="EMBL/GenBank/DDBJ databases">
        <authorList>
            <person name="Brisse S."/>
        </authorList>
    </citation>
    <scope>NUCLEOTIDE SEQUENCE [LARGE SCALE GENOMIC DNA]</scope>
    <source>
        <strain evidence="7">FRC0190</strain>
    </source>
</reference>
<dbReference type="InterPro" id="IPR036551">
    <property type="entry name" value="Flavin_trans-like"/>
</dbReference>
<feature type="region of interest" description="Phosphopantothenate--cysteine ligase" evidence="3">
    <location>
        <begin position="195"/>
        <end position="414"/>
    </location>
</feature>
<comment type="function">
    <text evidence="3">Catalyzes two sequential steps in the biosynthesis of coenzyme A. In the first step cysteine is conjugated to 4'-phosphopantothenate to form 4-phosphopantothenoylcysteine. In the second step the latter compound is decarboxylated to form 4'-phosphopantotheine.</text>
</comment>
<comment type="catalytic activity">
    <reaction evidence="3 4">
        <text>(R)-4'-phosphopantothenate + L-cysteine + CTP = N-[(R)-4-phosphopantothenoyl]-L-cysteine + CMP + diphosphate + H(+)</text>
        <dbReference type="Rhea" id="RHEA:19397"/>
        <dbReference type="ChEBI" id="CHEBI:10986"/>
        <dbReference type="ChEBI" id="CHEBI:15378"/>
        <dbReference type="ChEBI" id="CHEBI:33019"/>
        <dbReference type="ChEBI" id="CHEBI:35235"/>
        <dbReference type="ChEBI" id="CHEBI:37563"/>
        <dbReference type="ChEBI" id="CHEBI:59458"/>
        <dbReference type="ChEBI" id="CHEBI:60377"/>
        <dbReference type="EC" id="6.3.2.5"/>
    </reaction>
</comment>
<dbReference type="RefSeq" id="WP_155873017.1">
    <property type="nucleotide sequence ID" value="NZ_CP168248.1"/>
</dbReference>
<dbReference type="EC" id="6.3.2.5" evidence="3"/>
<evidence type="ECO:0000256" key="4">
    <source>
        <dbReference type="RuleBase" id="RU364078"/>
    </source>
</evidence>
<keyword evidence="1 3" id="KW-0210">Decarboxylase</keyword>
<dbReference type="GO" id="GO:0004632">
    <property type="term" value="F:phosphopantothenate--cysteine ligase activity"/>
    <property type="evidence" value="ECO:0007669"/>
    <property type="project" value="UniProtKB-UniRule"/>
</dbReference>
<dbReference type="EC" id="4.1.1.36" evidence="3"/>
<dbReference type="Gene3D" id="3.40.50.10300">
    <property type="entry name" value="CoaB-like"/>
    <property type="match status" value="1"/>
</dbReference>
<gene>
    <name evidence="3" type="primary">coaBC</name>
    <name evidence="7" type="ORF">FRC0190_01361</name>
</gene>
<dbReference type="PANTHER" id="PTHR14359">
    <property type="entry name" value="HOMO-OLIGOMERIC FLAVIN CONTAINING CYS DECARBOXYLASE FAMILY"/>
    <property type="match status" value="1"/>
</dbReference>
<dbReference type="SUPFAM" id="SSF102645">
    <property type="entry name" value="CoaB-like"/>
    <property type="match status" value="1"/>
</dbReference>
<feature type="domain" description="DNA/pantothenate metabolism flavoprotein C-terminal" evidence="6">
    <location>
        <begin position="190"/>
        <end position="408"/>
    </location>
</feature>
<dbReference type="EMBL" id="LR738855">
    <property type="protein sequence ID" value="VZH85401.1"/>
    <property type="molecule type" value="Genomic_DNA"/>
</dbReference>
<dbReference type="Proteomes" id="UP000423525">
    <property type="component" value="Chromosome"/>
</dbReference>
<keyword evidence="2 3" id="KW-0456">Lyase</keyword>
<comment type="similarity">
    <text evidence="3 4">In the N-terminal section; belongs to the HFCD (homo-oligomeric flavin containing Cys decarboxylase) superfamily.</text>
</comment>
<organism evidence="7 8">
    <name type="scientific">Corynebacterium rouxii</name>
    <dbReference type="NCBI Taxonomy" id="2719119"/>
    <lineage>
        <taxon>Bacteria</taxon>
        <taxon>Bacillati</taxon>
        <taxon>Actinomycetota</taxon>
        <taxon>Actinomycetes</taxon>
        <taxon>Mycobacteriales</taxon>
        <taxon>Corynebacteriaceae</taxon>
        <taxon>Corynebacterium</taxon>
    </lineage>
</organism>
<feature type="binding site" evidence="3">
    <location>
        <position position="333"/>
    </location>
    <ligand>
        <name>CTP</name>
        <dbReference type="ChEBI" id="CHEBI:37563"/>
    </ligand>
</feature>
<evidence type="ECO:0000259" key="5">
    <source>
        <dbReference type="Pfam" id="PF02441"/>
    </source>
</evidence>
<comment type="catalytic activity">
    <reaction evidence="3 4">
        <text>N-[(R)-4-phosphopantothenoyl]-L-cysteine + H(+) = (R)-4'-phosphopantetheine + CO2</text>
        <dbReference type="Rhea" id="RHEA:16793"/>
        <dbReference type="ChEBI" id="CHEBI:15378"/>
        <dbReference type="ChEBI" id="CHEBI:16526"/>
        <dbReference type="ChEBI" id="CHEBI:59458"/>
        <dbReference type="ChEBI" id="CHEBI:61723"/>
        <dbReference type="EC" id="4.1.1.36"/>
    </reaction>
</comment>
<dbReference type="InterPro" id="IPR005252">
    <property type="entry name" value="CoaBC"/>
</dbReference>
<evidence type="ECO:0000256" key="2">
    <source>
        <dbReference type="ARBA" id="ARBA00023239"/>
    </source>
</evidence>
<dbReference type="PANTHER" id="PTHR14359:SF6">
    <property type="entry name" value="PHOSPHOPANTOTHENOYLCYSTEINE DECARBOXYLASE"/>
    <property type="match status" value="1"/>
</dbReference>
<feature type="binding site" evidence="3">
    <location>
        <position position="351"/>
    </location>
    <ligand>
        <name>CTP</name>
        <dbReference type="ChEBI" id="CHEBI:37563"/>
    </ligand>
</feature>
<evidence type="ECO:0000313" key="7">
    <source>
        <dbReference type="EMBL" id="VZH85401.1"/>
    </source>
</evidence>
<evidence type="ECO:0000259" key="6">
    <source>
        <dbReference type="Pfam" id="PF04127"/>
    </source>
</evidence>
<dbReference type="HAMAP" id="MF_02225">
    <property type="entry name" value="CoaBC"/>
    <property type="match status" value="1"/>
</dbReference>
<proteinExistence type="inferred from homology"/>
<comment type="pathway">
    <text evidence="3 4">Cofactor biosynthesis; coenzyme A biosynthesis; CoA from (R)-pantothenate: step 2/5.</text>
</comment>
<keyword evidence="3 4" id="KW-0288">FMN</keyword>
<protein>
    <recommendedName>
        <fullName evidence="3">Coenzyme A biosynthesis bifunctional protein CoaBC</fullName>
    </recommendedName>
    <alternativeName>
        <fullName evidence="3">DNA/pantothenate metabolism flavoprotein</fullName>
    </alternativeName>
    <alternativeName>
        <fullName evidence="3">Phosphopantothenoylcysteine synthetase/decarboxylase</fullName>
        <shortName evidence="3">PPCS-PPCDC</shortName>
    </alternativeName>
    <domain>
        <recommendedName>
            <fullName evidence="3">Phosphopantothenoylcysteine decarboxylase</fullName>
            <shortName evidence="3">PPC decarboxylase</shortName>
            <shortName evidence="3">PPC-DC</shortName>
            <ecNumber evidence="3">4.1.1.36</ecNumber>
        </recommendedName>
        <alternativeName>
            <fullName evidence="3">CoaC</fullName>
        </alternativeName>
    </domain>
    <domain>
        <recommendedName>
            <fullName evidence="3">Phosphopantothenate--cysteine ligase</fullName>
            <ecNumber evidence="3">6.3.2.5</ecNumber>
        </recommendedName>
        <alternativeName>
            <fullName evidence="3">CoaB</fullName>
        </alternativeName>
        <alternativeName>
            <fullName evidence="3">Phosphopantothenoylcysteine synthetase</fullName>
            <shortName evidence="3">PPC synthetase</shortName>
            <shortName evidence="3">PPC-S</shortName>
        </alternativeName>
    </domain>
</protein>
<comment type="function">
    <text evidence="4">Catalyzes two steps in the biosynthesis of coenzyme A. In the first step cysteine is conjugated to 4'-phosphopantothenate to form 4-phosphopantothenoylcysteine, in the latter compound is decarboxylated to form 4'-phosphopantotheine.</text>
</comment>
<feature type="binding site" evidence="3">
    <location>
        <position position="284"/>
    </location>
    <ligand>
        <name>CTP</name>
        <dbReference type="ChEBI" id="CHEBI:37563"/>
    </ligand>
</feature>
<comment type="cofactor">
    <cofactor evidence="3">
        <name>FMN</name>
        <dbReference type="ChEBI" id="CHEBI:58210"/>
    </cofactor>
    <text evidence="3">Binds 1 FMN per subunit.</text>
</comment>
<keyword evidence="3 4" id="KW-0436">Ligase</keyword>
<dbReference type="GO" id="GO:0015937">
    <property type="term" value="P:coenzyme A biosynthetic process"/>
    <property type="evidence" value="ECO:0007669"/>
    <property type="project" value="UniProtKB-UniRule"/>
</dbReference>
<accession>A0A6I8MF53</accession>
<comment type="caution">
    <text evidence="3">Lacks conserved residue(s) required for the propagation of feature annotation.</text>
</comment>
<dbReference type="InterPro" id="IPR003382">
    <property type="entry name" value="Flavoprotein"/>
</dbReference>
<dbReference type="GO" id="GO:0010181">
    <property type="term" value="F:FMN binding"/>
    <property type="evidence" value="ECO:0007669"/>
    <property type="project" value="UniProtKB-UniRule"/>
</dbReference>
<sequence>MTNTSFDNSTIVVGVAGGIAAYKSCHVVRGFKEDGANVVVVPTSAALNFVGKTTFEALSGNPVSTTVFDAVDEVRHVNVGQQADLIVVVPATADLIARVAMGRADDLLTATLLVATCPIVLVPAMHTEMWSNAATRENVATLRRRGIIVMDPAHGRLTGADTGPGRLPDPDQIIDFAKTVARTKVMPRDLVGRKVLISAGGTQESIDPVRYVGNRSSGRQGFALAEIASQRGAEVTVVAGATDKLPIPCGARVVNVASAVEMQRECMREARNSDVVIMAAAVADFRPRESASAKMKKGAADSSLQMISMVENPDILRGLVEQRQGEKPVIIGFAAETGDADHTPLEFARQKLGRKKCDLLMCNEVGIGKVFGQSDNSGFLLSRQGNVEEISQGSKHWIAFNILDHVVRLLEAEE</sequence>
<dbReference type="NCBIfam" id="TIGR00521">
    <property type="entry name" value="coaBC_dfp"/>
    <property type="match status" value="1"/>
</dbReference>
<feature type="domain" description="Flavoprotein" evidence="5">
    <location>
        <begin position="10"/>
        <end position="175"/>
    </location>
</feature>
<feature type="binding site" evidence="3">
    <location>
        <begin position="313"/>
        <end position="316"/>
    </location>
    <ligand>
        <name>CTP</name>
        <dbReference type="ChEBI" id="CHEBI:37563"/>
    </ligand>
</feature>
<comment type="pathway">
    <text evidence="3 4">Cofactor biosynthesis; coenzyme A biosynthesis; CoA from (R)-pantothenate: step 3/5.</text>
</comment>
<dbReference type="GO" id="GO:0046872">
    <property type="term" value="F:metal ion binding"/>
    <property type="evidence" value="ECO:0007669"/>
    <property type="project" value="UniProtKB-KW"/>
</dbReference>
<feature type="binding site" evidence="3">
    <location>
        <position position="355"/>
    </location>
    <ligand>
        <name>CTP</name>
        <dbReference type="ChEBI" id="CHEBI:37563"/>
    </ligand>
</feature>
<dbReference type="InterPro" id="IPR007085">
    <property type="entry name" value="DNA/pantothenate-metab_flavo_C"/>
</dbReference>
<keyword evidence="3" id="KW-0511">Multifunctional enzyme</keyword>
<keyword evidence="3" id="KW-0479">Metal-binding</keyword>
<comment type="similarity">
    <text evidence="3 4">In the C-terminal section; belongs to the PPC synthetase family.</text>
</comment>
<keyword evidence="3" id="KW-0460">Magnesium</keyword>
<name>A0A6I8MF53_9CORY</name>
<dbReference type="AlphaFoldDB" id="A0A6I8MF53"/>
<dbReference type="GO" id="GO:0004633">
    <property type="term" value="F:phosphopantothenoylcysteine decarboxylase activity"/>
    <property type="evidence" value="ECO:0007669"/>
    <property type="project" value="UniProtKB-UniRule"/>
</dbReference>
<evidence type="ECO:0000256" key="3">
    <source>
        <dbReference type="HAMAP-Rule" id="MF_02225"/>
    </source>
</evidence>